<keyword evidence="4" id="KW-0808">Transferase</keyword>
<dbReference type="InterPro" id="IPR020590">
    <property type="entry name" value="Guanylate_kinase_CS"/>
</dbReference>
<dbReference type="CDD" id="cd00071">
    <property type="entry name" value="GMPK"/>
    <property type="match status" value="1"/>
</dbReference>
<dbReference type="OrthoDB" id="6334211at2759"/>
<organism evidence="10 11">
    <name type="scientific">Paraglomus brasilianum</name>
    <dbReference type="NCBI Taxonomy" id="144538"/>
    <lineage>
        <taxon>Eukaryota</taxon>
        <taxon>Fungi</taxon>
        <taxon>Fungi incertae sedis</taxon>
        <taxon>Mucoromycota</taxon>
        <taxon>Glomeromycotina</taxon>
        <taxon>Glomeromycetes</taxon>
        <taxon>Paraglomerales</taxon>
        <taxon>Paraglomeraceae</taxon>
        <taxon>Paraglomus</taxon>
    </lineage>
</organism>
<evidence type="ECO:0000256" key="1">
    <source>
        <dbReference type="ARBA" id="ARBA00005790"/>
    </source>
</evidence>
<dbReference type="AlphaFoldDB" id="A0A9N9D8D8"/>
<dbReference type="PANTHER" id="PTHR23117">
    <property type="entry name" value="GUANYLATE KINASE-RELATED"/>
    <property type="match status" value="1"/>
</dbReference>
<evidence type="ECO:0000313" key="10">
    <source>
        <dbReference type="EMBL" id="CAG8626256.1"/>
    </source>
</evidence>
<evidence type="ECO:0000256" key="3">
    <source>
        <dbReference type="ARBA" id="ARBA00016296"/>
    </source>
</evidence>
<dbReference type="InterPro" id="IPR027417">
    <property type="entry name" value="P-loop_NTPase"/>
</dbReference>
<keyword evidence="6" id="KW-0418">Kinase</keyword>
<dbReference type="NCBIfam" id="TIGR03263">
    <property type="entry name" value="guanyl_kin"/>
    <property type="match status" value="1"/>
</dbReference>
<accession>A0A9N9D8D8</accession>
<dbReference type="Gene3D" id="3.30.63.10">
    <property type="entry name" value="Guanylate Kinase phosphate binding domain"/>
    <property type="match status" value="1"/>
</dbReference>
<dbReference type="InterPro" id="IPR017665">
    <property type="entry name" value="Guanylate_kinase"/>
</dbReference>
<dbReference type="SUPFAM" id="SSF52540">
    <property type="entry name" value="P-loop containing nucleoside triphosphate hydrolases"/>
    <property type="match status" value="1"/>
</dbReference>
<dbReference type="InterPro" id="IPR008144">
    <property type="entry name" value="Guanylate_kin-like_dom"/>
</dbReference>
<dbReference type="EMBL" id="CAJVPI010001778">
    <property type="protein sequence ID" value="CAG8626256.1"/>
    <property type="molecule type" value="Genomic_DNA"/>
</dbReference>
<dbReference type="GO" id="GO:0005524">
    <property type="term" value="F:ATP binding"/>
    <property type="evidence" value="ECO:0007669"/>
    <property type="project" value="UniProtKB-KW"/>
</dbReference>
<dbReference type="Pfam" id="PF00625">
    <property type="entry name" value="Guanylate_kin"/>
    <property type="match status" value="1"/>
</dbReference>
<dbReference type="Gene3D" id="3.40.50.300">
    <property type="entry name" value="P-loop containing nucleotide triphosphate hydrolases"/>
    <property type="match status" value="1"/>
</dbReference>
<keyword evidence="11" id="KW-1185">Reference proteome</keyword>
<comment type="caution">
    <text evidence="10">The sequence shown here is derived from an EMBL/GenBank/DDBJ whole genome shotgun (WGS) entry which is preliminary data.</text>
</comment>
<dbReference type="FunFam" id="3.30.63.10:FF:000002">
    <property type="entry name" value="Guanylate kinase 1"/>
    <property type="match status" value="1"/>
</dbReference>
<proteinExistence type="inferred from homology"/>
<dbReference type="EC" id="2.7.4.8" evidence="2"/>
<dbReference type="GO" id="GO:0004385">
    <property type="term" value="F:GMP kinase activity"/>
    <property type="evidence" value="ECO:0007669"/>
    <property type="project" value="UniProtKB-EC"/>
</dbReference>
<evidence type="ECO:0000313" key="11">
    <source>
        <dbReference type="Proteomes" id="UP000789739"/>
    </source>
</evidence>
<dbReference type="GO" id="GO:0005829">
    <property type="term" value="C:cytosol"/>
    <property type="evidence" value="ECO:0007669"/>
    <property type="project" value="TreeGrafter"/>
</dbReference>
<reference evidence="10" key="1">
    <citation type="submission" date="2021-06" db="EMBL/GenBank/DDBJ databases">
        <authorList>
            <person name="Kallberg Y."/>
            <person name="Tangrot J."/>
            <person name="Rosling A."/>
        </authorList>
    </citation>
    <scope>NUCLEOTIDE SEQUENCE</scope>
    <source>
        <strain evidence="10">BR232B</strain>
    </source>
</reference>
<dbReference type="HAMAP" id="MF_00328">
    <property type="entry name" value="Guanylate_kinase"/>
    <property type="match status" value="1"/>
</dbReference>
<dbReference type="SMART" id="SM00072">
    <property type="entry name" value="GuKc"/>
    <property type="match status" value="1"/>
</dbReference>
<evidence type="ECO:0000259" key="9">
    <source>
        <dbReference type="PROSITE" id="PS50052"/>
    </source>
</evidence>
<sequence length="211" mass="23775">MSEAQSLAVKGQRPVVVVVSGPSGTGKSTLLKRLFQEYPDYFGFSVSHTTRAPRPGEEDGKHYHFVSRDEFLSLVSQNKFIEYTEFSKNLYGTSIKAVKDVEDSGKICILDIELQGVKAVKSKSSLLDARFLFVAPPSLQVLEQRLRGRGTETEESIKTRLKVAEEELGYANQEGAHDLIIVNDVLDEAYENFKAFIVETYEKKFKKEENL</sequence>
<dbReference type="FunFam" id="3.40.50.300:FF:000776">
    <property type="entry name" value="Guanylate kinase 2"/>
    <property type="match status" value="1"/>
</dbReference>
<gene>
    <name evidence="10" type="ORF">PBRASI_LOCUS8994</name>
</gene>
<dbReference type="PANTHER" id="PTHR23117:SF13">
    <property type="entry name" value="GUANYLATE KINASE"/>
    <property type="match status" value="1"/>
</dbReference>
<evidence type="ECO:0000256" key="8">
    <source>
        <dbReference type="ARBA" id="ARBA00030128"/>
    </source>
</evidence>
<comment type="similarity">
    <text evidence="1">Belongs to the guanylate kinase family.</text>
</comment>
<evidence type="ECO:0000256" key="6">
    <source>
        <dbReference type="ARBA" id="ARBA00022777"/>
    </source>
</evidence>
<evidence type="ECO:0000256" key="7">
    <source>
        <dbReference type="ARBA" id="ARBA00022840"/>
    </source>
</evidence>
<dbReference type="PROSITE" id="PS00856">
    <property type="entry name" value="GUANYLATE_KINASE_1"/>
    <property type="match status" value="1"/>
</dbReference>
<dbReference type="Proteomes" id="UP000789739">
    <property type="component" value="Unassembled WGS sequence"/>
</dbReference>
<feature type="domain" description="Guanylate kinase-like" evidence="9">
    <location>
        <begin position="14"/>
        <end position="198"/>
    </location>
</feature>
<protein>
    <recommendedName>
        <fullName evidence="3">Guanylate kinase</fullName>
        <ecNumber evidence="2">2.7.4.8</ecNumber>
    </recommendedName>
    <alternativeName>
        <fullName evidence="8">GMP kinase</fullName>
    </alternativeName>
</protein>
<name>A0A9N9D8D8_9GLOM</name>
<keyword evidence="5" id="KW-0547">Nucleotide-binding</keyword>
<evidence type="ECO:0000256" key="4">
    <source>
        <dbReference type="ARBA" id="ARBA00022679"/>
    </source>
</evidence>
<evidence type="ECO:0000256" key="5">
    <source>
        <dbReference type="ARBA" id="ARBA00022741"/>
    </source>
</evidence>
<evidence type="ECO:0000256" key="2">
    <source>
        <dbReference type="ARBA" id="ARBA00012961"/>
    </source>
</evidence>
<dbReference type="InterPro" id="IPR008145">
    <property type="entry name" value="GK/Ca_channel_bsu"/>
</dbReference>
<dbReference type="PROSITE" id="PS50052">
    <property type="entry name" value="GUANYLATE_KINASE_2"/>
    <property type="match status" value="1"/>
</dbReference>
<keyword evidence="7" id="KW-0067">ATP-binding</keyword>